<organism evidence="2">
    <name type="scientific">Thiothrix subterranea</name>
    <dbReference type="NCBI Taxonomy" id="2735563"/>
    <lineage>
        <taxon>Bacteria</taxon>
        <taxon>Pseudomonadati</taxon>
        <taxon>Pseudomonadota</taxon>
        <taxon>Gammaproteobacteria</taxon>
        <taxon>Thiotrichales</taxon>
        <taxon>Thiotrichaceae</taxon>
        <taxon>Thiothrix</taxon>
    </lineage>
</organism>
<reference evidence="2 3" key="1">
    <citation type="submission" date="2023-08" db="EMBL/GenBank/DDBJ databases">
        <title>New molecular markers tilS and rpoB for phylogenetic and monitoring studies of the genus Thiothrix biodiversity.</title>
        <authorList>
            <person name="Ravin N.V."/>
            <person name="Smolyakov D."/>
            <person name="Markov N.D."/>
            <person name="Beletsky A.V."/>
            <person name="Mardanov A.V."/>
            <person name="Rudenko T.S."/>
            <person name="Grabovich M.Y."/>
        </authorList>
    </citation>
    <scope>NUCLEOTIDE SEQUENCE</scope>
    <source>
        <strain evidence="2">DNT52</strain>
        <strain evidence="1 3">H33</strain>
    </source>
</reference>
<evidence type="ECO:0000313" key="3">
    <source>
        <dbReference type="Proteomes" id="UP001223336"/>
    </source>
</evidence>
<name>A0AA51MKK8_9GAMM</name>
<dbReference type="Proteomes" id="UP001223336">
    <property type="component" value="Unassembled WGS sequence"/>
</dbReference>
<keyword evidence="3" id="KW-1185">Reference proteome</keyword>
<proteinExistence type="predicted"/>
<protein>
    <submittedName>
        <fullName evidence="2">Uncharacterized protein</fullName>
    </submittedName>
</protein>
<dbReference type="EMBL" id="JAVFKN010000051">
    <property type="protein sequence ID" value="MDQ5770972.1"/>
    <property type="molecule type" value="Genomic_DNA"/>
</dbReference>
<dbReference type="AlphaFoldDB" id="A0AA51MKK8"/>
<dbReference type="RefSeq" id="WP_308136620.1">
    <property type="nucleotide sequence ID" value="NZ_CP133197.1"/>
</dbReference>
<evidence type="ECO:0000313" key="2">
    <source>
        <dbReference type="EMBL" id="WML85990.1"/>
    </source>
</evidence>
<accession>A0AA51MKK8</accession>
<gene>
    <name evidence="1" type="ORF">RCC75_20755</name>
    <name evidence="2" type="ORF">RCG00_17020</name>
</gene>
<evidence type="ECO:0000313" key="1">
    <source>
        <dbReference type="EMBL" id="MDQ5770972.1"/>
    </source>
</evidence>
<dbReference type="Proteomes" id="UP001229862">
    <property type="component" value="Chromosome"/>
</dbReference>
<dbReference type="EMBL" id="CP133217">
    <property type="protein sequence ID" value="WML85990.1"/>
    <property type="molecule type" value="Genomic_DNA"/>
</dbReference>
<sequence>MIKTLGYLDLEELGYSFHRKGTIRRIGVNKDGYFFEVRHNGKPLFNGQQAVGIAEALDMADSHHRMMKRVMEVQS</sequence>